<gene>
    <name evidence="1" type="ORF">C7K25_04685</name>
</gene>
<comment type="caution">
    <text evidence="1">The sequence shown here is derived from an EMBL/GenBank/DDBJ whole genome shotgun (WGS) entry which is preliminary data.</text>
</comment>
<name>A0ABT7C656_9MICO</name>
<proteinExistence type="predicted"/>
<evidence type="ECO:0000313" key="2">
    <source>
        <dbReference type="Proteomes" id="UP001170379"/>
    </source>
</evidence>
<dbReference type="EMBL" id="PXVD01000006">
    <property type="protein sequence ID" value="MDJ1370667.1"/>
    <property type="molecule type" value="Genomic_DNA"/>
</dbReference>
<dbReference type="RefSeq" id="WP_026937822.1">
    <property type="nucleotide sequence ID" value="NZ_CP028426.1"/>
</dbReference>
<keyword evidence="2" id="KW-1185">Reference proteome</keyword>
<reference evidence="1" key="2">
    <citation type="journal article" date="2022" name="Sci. Rep.">
        <title>In silico prediction of the enzymes involved in the degradation of the herbicide molinate by Gulosibacter molinativorax ON4T.</title>
        <authorList>
            <person name="Lopes A.R."/>
            <person name="Bunin E."/>
            <person name="Viana A.T."/>
            <person name="Froufe H."/>
            <person name="Munoz-Merida A."/>
            <person name="Pinho D."/>
            <person name="Figueiredo J."/>
            <person name="Barroso C."/>
            <person name="Vaz-Moreira I."/>
            <person name="Bellanger X."/>
            <person name="Egas C."/>
            <person name="Nunes O.C."/>
        </authorList>
    </citation>
    <scope>NUCLEOTIDE SEQUENCE</scope>
    <source>
        <strain evidence="1">ON4</strain>
    </source>
</reference>
<accession>A0ABT7C656</accession>
<reference evidence="1" key="1">
    <citation type="submission" date="2018-03" db="EMBL/GenBank/DDBJ databases">
        <authorList>
            <person name="Nunes O.C."/>
            <person name="Lopes A.R."/>
            <person name="Froufe H."/>
            <person name="Munoz-Merida A."/>
            <person name="Barroso C."/>
            <person name="Egas C."/>
        </authorList>
    </citation>
    <scope>NUCLEOTIDE SEQUENCE</scope>
    <source>
        <strain evidence="1">ON4</strain>
    </source>
</reference>
<organism evidence="1 2">
    <name type="scientific">Gulosibacter molinativorax</name>
    <dbReference type="NCBI Taxonomy" id="256821"/>
    <lineage>
        <taxon>Bacteria</taxon>
        <taxon>Bacillati</taxon>
        <taxon>Actinomycetota</taxon>
        <taxon>Actinomycetes</taxon>
        <taxon>Micrococcales</taxon>
        <taxon>Microbacteriaceae</taxon>
        <taxon>Gulosibacter</taxon>
    </lineage>
</organism>
<evidence type="ECO:0000313" key="1">
    <source>
        <dbReference type="EMBL" id="MDJ1370667.1"/>
    </source>
</evidence>
<protein>
    <submittedName>
        <fullName evidence="1">Uncharacterized protein</fullName>
    </submittedName>
</protein>
<sequence length="63" mass="7055">MSAEARDGKHDHHPILLRINLDGGQGVIRKDLTITQARRLADSLHDRCDAAETRQKESNATNH</sequence>
<dbReference type="Proteomes" id="UP001170379">
    <property type="component" value="Unassembled WGS sequence"/>
</dbReference>